<evidence type="ECO:0000313" key="2">
    <source>
        <dbReference type="EMBL" id="MFB9063632.1"/>
    </source>
</evidence>
<keyword evidence="3" id="KW-1185">Reference proteome</keyword>
<dbReference type="PANTHER" id="PTHR32114">
    <property type="entry name" value="ABC TRANSPORTER ABCH.3"/>
    <property type="match status" value="1"/>
</dbReference>
<dbReference type="InterPro" id="IPR003395">
    <property type="entry name" value="RecF/RecN/SMC_N"/>
</dbReference>
<organism evidence="2 3">
    <name type="scientific">Flavobacterium branchiarum</name>
    <dbReference type="NCBI Taxonomy" id="1114870"/>
    <lineage>
        <taxon>Bacteria</taxon>
        <taxon>Pseudomonadati</taxon>
        <taxon>Bacteroidota</taxon>
        <taxon>Flavobacteriia</taxon>
        <taxon>Flavobacteriales</taxon>
        <taxon>Flavobacteriaceae</taxon>
        <taxon>Flavobacterium</taxon>
    </lineage>
</organism>
<dbReference type="Gene3D" id="3.40.50.300">
    <property type="entry name" value="P-loop containing nucleotide triphosphate hydrolases"/>
    <property type="match status" value="2"/>
</dbReference>
<feature type="domain" description="RecF/RecN/SMC N-terminal" evidence="1">
    <location>
        <begin position="5"/>
        <end position="623"/>
    </location>
</feature>
<name>A0ABV5FJJ1_9FLAO</name>
<sequence length="810" mass="93406">MKVKIKNINISGVRGIKDKLVLPLEGKSIVLYGDNGTGKSSISDAIEWFYTNRVEHLSSNSEIDLKDALRNASLNQDDISEVNISYVKESTLDGAKTLFSKRDKLEIGLSNNSDDFKNYINNSKEENLLLRYQYLTDFIDDTKSDKLKYLSDIIGFSEVTKKKEVLGKSYRAINTEIKNQNFEAQINTQKGVLIAKLGASISQERNLFEKINEKIEPLKIGIEVKSLADIDTVLEHLKKSTNDKLNKELSFLDKNNNILNTLKSEIQLINNTYSNYYDEFEKIANDVQSIMQTFLNELLKTGETVLKKYHKDDSCPLCLQPKNREDLQSDITKRLKAIEESSKKKASFDRAKQLADSISTERIKRIDNLLLESLMIDDSNAKIKTGISSIKKKLEEYQKASVEKVTSGNKIPTKETIDLLLSDFDFQTVISDRIKVIQETLKKDNSTELFANISASKDAFLKIKQFEKQKIKLESQRKTLEIIYNEFVKVQKEGLENFINTFSETINEYYQYMNPGEPFQEIKIVTIGEEDELNGITIEYKYNGKWVSPPQKYFSESHLNCFGISFFLASVKAFNNINEFLVLDDVISSFDSNHRKRFAELIFEKFSGYQIILLTHELDWFTNFVTPLAKKKGWLINEIKWTENNGTFFDEQPNDLREKIEKCLSESNIENLGNPIRRYLEHSLKEVAVSIEAKLSFQYNDSNEHRMPYELIMGIKSEIKKCSTDLKSKFPVIDRIESSSILGNICSHDNPFNPKIGDLKAFWSDILELENIFICQELECKRPRVSLKNYDTVAKKIRCGCDHTKYDWKK</sequence>
<gene>
    <name evidence="2" type="ORF">ACFFUQ_06320</name>
</gene>
<accession>A0ABV5FJJ1</accession>
<dbReference type="PANTHER" id="PTHR32114:SF2">
    <property type="entry name" value="ABC TRANSPORTER ABCH.3"/>
    <property type="match status" value="1"/>
</dbReference>
<dbReference type="SUPFAM" id="SSF52540">
    <property type="entry name" value="P-loop containing nucleoside triphosphate hydrolases"/>
    <property type="match status" value="1"/>
</dbReference>
<protein>
    <submittedName>
        <fullName evidence="2">AAA family ATPase</fullName>
    </submittedName>
</protein>
<dbReference type="Proteomes" id="UP001589589">
    <property type="component" value="Unassembled WGS sequence"/>
</dbReference>
<evidence type="ECO:0000313" key="3">
    <source>
        <dbReference type="Proteomes" id="UP001589589"/>
    </source>
</evidence>
<dbReference type="Pfam" id="PF02463">
    <property type="entry name" value="SMC_N"/>
    <property type="match status" value="1"/>
</dbReference>
<dbReference type="RefSeq" id="WP_290268150.1">
    <property type="nucleotide sequence ID" value="NZ_JAUFQQ010000005.1"/>
</dbReference>
<evidence type="ECO:0000259" key="1">
    <source>
        <dbReference type="Pfam" id="PF02463"/>
    </source>
</evidence>
<proteinExistence type="predicted"/>
<dbReference type="InterPro" id="IPR027417">
    <property type="entry name" value="P-loop_NTPase"/>
</dbReference>
<dbReference type="EMBL" id="JBHMEX010000023">
    <property type="protein sequence ID" value="MFB9063632.1"/>
    <property type="molecule type" value="Genomic_DNA"/>
</dbReference>
<reference evidence="2 3" key="1">
    <citation type="submission" date="2024-09" db="EMBL/GenBank/DDBJ databases">
        <authorList>
            <person name="Sun Q."/>
            <person name="Mori K."/>
        </authorList>
    </citation>
    <scope>NUCLEOTIDE SEQUENCE [LARGE SCALE GENOMIC DNA]</scope>
    <source>
        <strain evidence="2 3">CECT 7908</strain>
    </source>
</reference>
<comment type="caution">
    <text evidence="2">The sequence shown here is derived from an EMBL/GenBank/DDBJ whole genome shotgun (WGS) entry which is preliminary data.</text>
</comment>